<sequence>SCKKSGKRVVGEKTICLVKQLWLVHLVKQPRLLIEKIFLSTTEPNRAALPRKKTRPCSLQRLDGYKRCLKAANQFSRAADSPKESQLGYCDNQRSPSDEAYQSQANQDVHLSNVPNHQAKVSSIFGNCGFENCMFHFG</sequence>
<name>A0A1I8HS56_9PLAT</name>
<feature type="compositionally biased region" description="Polar residues" evidence="1">
    <location>
        <begin position="92"/>
        <end position="104"/>
    </location>
</feature>
<protein>
    <submittedName>
        <fullName evidence="3">Ovule protein</fullName>
    </submittedName>
</protein>
<proteinExistence type="predicted"/>
<evidence type="ECO:0000313" key="3">
    <source>
        <dbReference type="WBParaSite" id="maker-uti_cns_0007765-snap-gene-0.4-mRNA-1"/>
    </source>
</evidence>
<dbReference type="WBParaSite" id="maker-uti_cns_0007765-snap-gene-0.4-mRNA-1">
    <property type="protein sequence ID" value="maker-uti_cns_0007765-snap-gene-0.4-mRNA-1"/>
    <property type="gene ID" value="maker-uti_cns_0007765-snap-gene-0.4"/>
</dbReference>
<accession>A0A1I8HS56</accession>
<evidence type="ECO:0000256" key="1">
    <source>
        <dbReference type="SAM" id="MobiDB-lite"/>
    </source>
</evidence>
<dbReference type="Proteomes" id="UP000095280">
    <property type="component" value="Unplaced"/>
</dbReference>
<dbReference type="AlphaFoldDB" id="A0A1I8HS56"/>
<reference evidence="3" key="1">
    <citation type="submission" date="2016-11" db="UniProtKB">
        <authorList>
            <consortium name="WormBaseParasite"/>
        </authorList>
    </citation>
    <scope>IDENTIFICATION</scope>
</reference>
<organism evidence="2 3">
    <name type="scientific">Macrostomum lignano</name>
    <dbReference type="NCBI Taxonomy" id="282301"/>
    <lineage>
        <taxon>Eukaryota</taxon>
        <taxon>Metazoa</taxon>
        <taxon>Spiralia</taxon>
        <taxon>Lophotrochozoa</taxon>
        <taxon>Platyhelminthes</taxon>
        <taxon>Rhabditophora</taxon>
        <taxon>Macrostomorpha</taxon>
        <taxon>Macrostomida</taxon>
        <taxon>Macrostomidae</taxon>
        <taxon>Macrostomum</taxon>
    </lineage>
</organism>
<feature type="region of interest" description="Disordered" evidence="1">
    <location>
        <begin position="75"/>
        <end position="104"/>
    </location>
</feature>
<keyword evidence="2" id="KW-1185">Reference proteome</keyword>
<evidence type="ECO:0000313" key="2">
    <source>
        <dbReference type="Proteomes" id="UP000095280"/>
    </source>
</evidence>